<name>A0A426X8V1_ENSVE</name>
<dbReference type="Proteomes" id="UP000287651">
    <property type="component" value="Unassembled WGS sequence"/>
</dbReference>
<gene>
    <name evidence="1" type="ORF">B296_00054186</name>
</gene>
<dbReference type="AlphaFoldDB" id="A0A426X8V1"/>
<accession>A0A426X8V1</accession>
<feature type="non-terminal residue" evidence="1">
    <location>
        <position position="71"/>
    </location>
</feature>
<proteinExistence type="predicted"/>
<comment type="caution">
    <text evidence="1">The sequence shown here is derived from an EMBL/GenBank/DDBJ whole genome shotgun (WGS) entry which is preliminary data.</text>
</comment>
<dbReference type="EMBL" id="AMZH03024333">
    <property type="protein sequence ID" value="RRT35909.1"/>
    <property type="molecule type" value="Genomic_DNA"/>
</dbReference>
<reference evidence="1 2" key="1">
    <citation type="journal article" date="2014" name="Agronomy (Basel)">
        <title>A Draft Genome Sequence for Ensete ventricosum, the Drought-Tolerant Tree Against Hunger.</title>
        <authorList>
            <person name="Harrison J."/>
            <person name="Moore K.A."/>
            <person name="Paszkiewicz K."/>
            <person name="Jones T."/>
            <person name="Grant M."/>
            <person name="Ambacheew D."/>
            <person name="Muzemil S."/>
            <person name="Studholme D.J."/>
        </authorList>
    </citation>
    <scope>NUCLEOTIDE SEQUENCE [LARGE SCALE GENOMIC DNA]</scope>
</reference>
<sequence>MSSVVFAARRSPASKGCRPCLPYLYQVGCMTADPSMPASGRLPRVGSATLADQLSGGARMWRLGQYLPYHF</sequence>
<organism evidence="1 2">
    <name type="scientific">Ensete ventricosum</name>
    <name type="common">Abyssinian banana</name>
    <name type="synonym">Musa ensete</name>
    <dbReference type="NCBI Taxonomy" id="4639"/>
    <lineage>
        <taxon>Eukaryota</taxon>
        <taxon>Viridiplantae</taxon>
        <taxon>Streptophyta</taxon>
        <taxon>Embryophyta</taxon>
        <taxon>Tracheophyta</taxon>
        <taxon>Spermatophyta</taxon>
        <taxon>Magnoliopsida</taxon>
        <taxon>Liliopsida</taxon>
        <taxon>Zingiberales</taxon>
        <taxon>Musaceae</taxon>
        <taxon>Ensete</taxon>
    </lineage>
</organism>
<evidence type="ECO:0000313" key="1">
    <source>
        <dbReference type="EMBL" id="RRT35909.1"/>
    </source>
</evidence>
<protein>
    <submittedName>
        <fullName evidence="1">Uncharacterized protein</fullName>
    </submittedName>
</protein>
<evidence type="ECO:0000313" key="2">
    <source>
        <dbReference type="Proteomes" id="UP000287651"/>
    </source>
</evidence>